<evidence type="ECO:0000313" key="2">
    <source>
        <dbReference type="EMBL" id="QDT09328.1"/>
    </source>
</evidence>
<dbReference type="EMBL" id="CP036526">
    <property type="protein sequence ID" value="QDT09328.1"/>
    <property type="molecule type" value="Genomic_DNA"/>
</dbReference>
<feature type="region of interest" description="Disordered" evidence="1">
    <location>
        <begin position="263"/>
        <end position="293"/>
    </location>
</feature>
<accession>A0A517NQC8</accession>
<name>A0A517NQC8_9BACT</name>
<protein>
    <submittedName>
        <fullName evidence="2">Uncharacterized protein</fullName>
    </submittedName>
</protein>
<feature type="compositionally biased region" description="Low complexity" evidence="1">
    <location>
        <begin position="268"/>
        <end position="289"/>
    </location>
</feature>
<sequence>MLVINKHLTMLYAEPDNLLVINQSLAICDSTRSPSFFCKHESIIYESKPMKKIIYGAVLAAAFCTTMSCVKADEVDLARVLGHGQTCDHVINLVMRHGINNRVDNYSAGIVHNAGFGPMAISSTDIGDLELMQVTSMPHSDPACGPKFAVVLRNNSTREVCGPRVSAVALLGRIRSTSPTSVVKVEKICAGQSIEVHVQLPVEALSMGNHNGTLVGFRRLLVAVDSFDQFVENNEANNIKVFDLASIPMAATTVTPALSVETSAGQQSASVSSTTPTPATNAMPATAPSVGTAPAADELQSAMQKLNAATPAESVL</sequence>
<evidence type="ECO:0000256" key="1">
    <source>
        <dbReference type="SAM" id="MobiDB-lite"/>
    </source>
</evidence>
<dbReference type="AlphaFoldDB" id="A0A517NQC8"/>
<evidence type="ECO:0000313" key="3">
    <source>
        <dbReference type="Proteomes" id="UP000319817"/>
    </source>
</evidence>
<gene>
    <name evidence="2" type="ORF">K239x_12740</name>
</gene>
<keyword evidence="3" id="KW-1185">Reference proteome</keyword>
<reference evidence="2 3" key="1">
    <citation type="submission" date="2019-02" db="EMBL/GenBank/DDBJ databases">
        <title>Deep-cultivation of Planctomycetes and their phenomic and genomic characterization uncovers novel biology.</title>
        <authorList>
            <person name="Wiegand S."/>
            <person name="Jogler M."/>
            <person name="Boedeker C."/>
            <person name="Pinto D."/>
            <person name="Vollmers J."/>
            <person name="Rivas-Marin E."/>
            <person name="Kohn T."/>
            <person name="Peeters S.H."/>
            <person name="Heuer A."/>
            <person name="Rast P."/>
            <person name="Oberbeckmann S."/>
            <person name="Bunk B."/>
            <person name="Jeske O."/>
            <person name="Meyerdierks A."/>
            <person name="Storesund J.E."/>
            <person name="Kallscheuer N."/>
            <person name="Luecker S."/>
            <person name="Lage O.M."/>
            <person name="Pohl T."/>
            <person name="Merkel B.J."/>
            <person name="Hornburger P."/>
            <person name="Mueller R.-W."/>
            <person name="Bruemmer F."/>
            <person name="Labrenz M."/>
            <person name="Spormann A.M."/>
            <person name="Op den Camp H."/>
            <person name="Overmann J."/>
            <person name="Amann R."/>
            <person name="Jetten M.S.M."/>
            <person name="Mascher T."/>
            <person name="Medema M.H."/>
            <person name="Devos D.P."/>
            <person name="Kaster A.-K."/>
            <person name="Ovreas L."/>
            <person name="Rohde M."/>
            <person name="Galperin M.Y."/>
            <person name="Jogler C."/>
        </authorList>
    </citation>
    <scope>NUCLEOTIDE SEQUENCE [LARGE SCALE GENOMIC DNA]</scope>
    <source>
        <strain evidence="2 3">K23_9</strain>
    </source>
</reference>
<organism evidence="2 3">
    <name type="scientific">Stieleria marina</name>
    <dbReference type="NCBI Taxonomy" id="1930275"/>
    <lineage>
        <taxon>Bacteria</taxon>
        <taxon>Pseudomonadati</taxon>
        <taxon>Planctomycetota</taxon>
        <taxon>Planctomycetia</taxon>
        <taxon>Pirellulales</taxon>
        <taxon>Pirellulaceae</taxon>
        <taxon>Stieleria</taxon>
    </lineage>
</organism>
<dbReference type="Proteomes" id="UP000319817">
    <property type="component" value="Chromosome"/>
</dbReference>
<proteinExistence type="predicted"/>